<evidence type="ECO:0000313" key="2">
    <source>
        <dbReference type="Proteomes" id="UP000887575"/>
    </source>
</evidence>
<feature type="transmembrane region" description="Helical" evidence="1">
    <location>
        <begin position="124"/>
        <end position="146"/>
    </location>
</feature>
<dbReference type="AlphaFoldDB" id="A0AAF3J8H0"/>
<name>A0AAF3J8H0_9BILA</name>
<feature type="transmembrane region" description="Helical" evidence="1">
    <location>
        <begin position="274"/>
        <end position="294"/>
    </location>
</feature>
<dbReference type="Proteomes" id="UP000887575">
    <property type="component" value="Unassembled WGS sequence"/>
</dbReference>
<feature type="transmembrane region" description="Helical" evidence="1">
    <location>
        <begin position="235"/>
        <end position="262"/>
    </location>
</feature>
<evidence type="ECO:0000256" key="1">
    <source>
        <dbReference type="SAM" id="Phobius"/>
    </source>
</evidence>
<feature type="transmembrane region" description="Helical" evidence="1">
    <location>
        <begin position="194"/>
        <end position="215"/>
    </location>
</feature>
<reference evidence="3" key="1">
    <citation type="submission" date="2024-02" db="UniProtKB">
        <authorList>
            <consortium name="WormBaseParasite"/>
        </authorList>
    </citation>
    <scope>IDENTIFICATION</scope>
</reference>
<proteinExistence type="predicted"/>
<keyword evidence="2" id="KW-1185">Reference proteome</keyword>
<evidence type="ECO:0000313" key="3">
    <source>
        <dbReference type="WBParaSite" id="MBELARI_LOCUS3001"/>
    </source>
</evidence>
<dbReference type="Gene3D" id="1.20.1070.10">
    <property type="entry name" value="Rhodopsin 7-helix transmembrane proteins"/>
    <property type="match status" value="1"/>
</dbReference>
<protein>
    <recommendedName>
        <fullName evidence="4">G protein-coupled receptor</fullName>
    </recommendedName>
</protein>
<keyword evidence="1" id="KW-0812">Transmembrane</keyword>
<dbReference type="SUPFAM" id="SSF81321">
    <property type="entry name" value="Family A G protein-coupled receptor-like"/>
    <property type="match status" value="1"/>
</dbReference>
<sequence>MHYLTLLLTAIPAVGLLLNIFLFYVIWTNRRVASAYSGFLMISTIYTFCYALGTMTVDPMFVNDNHGYTIFSLRLVTFGAEWSRYGAIAQNLIFCAGFVFSFVHTLYRYCTITGKMSFIFDTKLGLFFVIFSPIAFSALWLFMIIATQEPTVERLGDRARMIYEMFQVNLTTDGFTGGQFWDTDGIRWLDLNGALALSFMSGIIFQLNVFITWKLHGHVKTVVCSQATREAQAQLVAILTAQLCVTCITEIIPCTMVIWGGFLGLSSLCPYSPVIANLFPTFNVCIIVLLVKAFRLRTLEIFSFCIKIKAKETFHSAYSITSINPFVVDKGNAPQ</sequence>
<keyword evidence="1" id="KW-0472">Membrane</keyword>
<accession>A0AAF3J8H0</accession>
<dbReference type="PANTHER" id="PTHR22943:SF248">
    <property type="entry name" value="SEVEN TM RECEPTOR"/>
    <property type="match status" value="1"/>
</dbReference>
<feature type="transmembrane region" description="Helical" evidence="1">
    <location>
        <begin position="82"/>
        <end position="103"/>
    </location>
</feature>
<evidence type="ECO:0008006" key="4">
    <source>
        <dbReference type="Google" id="ProtNLM"/>
    </source>
</evidence>
<dbReference type="InterPro" id="IPR019428">
    <property type="entry name" value="7TM_GPCR_serpentine_rcpt_Str"/>
</dbReference>
<organism evidence="2 3">
    <name type="scientific">Mesorhabditis belari</name>
    <dbReference type="NCBI Taxonomy" id="2138241"/>
    <lineage>
        <taxon>Eukaryota</taxon>
        <taxon>Metazoa</taxon>
        <taxon>Ecdysozoa</taxon>
        <taxon>Nematoda</taxon>
        <taxon>Chromadorea</taxon>
        <taxon>Rhabditida</taxon>
        <taxon>Rhabditina</taxon>
        <taxon>Rhabditomorpha</taxon>
        <taxon>Rhabditoidea</taxon>
        <taxon>Rhabditidae</taxon>
        <taxon>Mesorhabditinae</taxon>
        <taxon>Mesorhabditis</taxon>
    </lineage>
</organism>
<dbReference type="PANTHER" id="PTHR22943">
    <property type="entry name" value="7-TRANSMEMBRANE DOMAIN RECEPTOR C.ELEGANS"/>
    <property type="match status" value="1"/>
</dbReference>
<feature type="transmembrane region" description="Helical" evidence="1">
    <location>
        <begin position="39"/>
        <end position="62"/>
    </location>
</feature>
<dbReference type="WBParaSite" id="MBELARI_LOCUS3001">
    <property type="protein sequence ID" value="MBELARI_LOCUS3001"/>
    <property type="gene ID" value="MBELARI_LOCUS3001"/>
</dbReference>
<dbReference type="Pfam" id="PF10326">
    <property type="entry name" value="7TM_GPCR_Str"/>
    <property type="match status" value="1"/>
</dbReference>
<keyword evidence="1" id="KW-1133">Transmembrane helix</keyword>
<feature type="transmembrane region" description="Helical" evidence="1">
    <location>
        <begin position="6"/>
        <end position="27"/>
    </location>
</feature>